<dbReference type="InterPro" id="IPR000058">
    <property type="entry name" value="Znf_AN1"/>
</dbReference>
<proteinExistence type="predicted"/>
<evidence type="ECO:0000256" key="2">
    <source>
        <dbReference type="ARBA" id="ARBA00022771"/>
    </source>
</evidence>
<dbReference type="GeneID" id="66077666"/>
<evidence type="ECO:0000313" key="6">
    <source>
        <dbReference type="EMBL" id="KAG7092223.1"/>
    </source>
</evidence>
<dbReference type="AlphaFoldDB" id="A0A9P7US99"/>
<dbReference type="PANTHER" id="PTHR14677">
    <property type="entry name" value="ARSENITE INDUCUBLE RNA ASSOCIATED PROTEIN AIP-1-RELATED"/>
    <property type="match status" value="1"/>
</dbReference>
<sequence length="260" mass="29218">MSPTLDIGRQCAVCPQVDFLPIRCDCEKYFCKDHITPDAHACPAIAHKAQVDFDAKLQRCHLELCKKPSLKLSSDSSVCCPHCAQNFCVEHRHPSTHNCTVLPPVLPKNEAARTLLAKHFPSTSSQKSRTSPSLNNPTKANDAKSAQLRKLNAMKMRHKAIPVDPQEKATVPVEQRRFVKAKLEEAGEEKVFWTRKTISIGRFFDLLAARLAVPVSRLNQYRLYRCAGDRRVPLENDKMFADEVDDGALLVVVPHNLNNE</sequence>
<keyword evidence="3" id="KW-0862">Zinc</keyword>
<dbReference type="PANTHER" id="PTHR14677:SF20">
    <property type="entry name" value="ZINC FINGER AN1-TYPE CONTAINING 2A-RELATED"/>
    <property type="match status" value="1"/>
</dbReference>
<keyword evidence="1" id="KW-0479">Metal-binding</keyword>
<dbReference type="GO" id="GO:0008270">
    <property type="term" value="F:zinc ion binding"/>
    <property type="evidence" value="ECO:0007669"/>
    <property type="project" value="UniProtKB-KW"/>
</dbReference>
<evidence type="ECO:0000256" key="4">
    <source>
        <dbReference type="SAM" id="MobiDB-lite"/>
    </source>
</evidence>
<reference evidence="6" key="1">
    <citation type="journal article" date="2021" name="Genome Biol. Evol.">
        <title>The assembled and annotated genome of the fairy-ring fungus Marasmius oreades.</title>
        <authorList>
            <person name="Hiltunen M."/>
            <person name="Ament-Velasquez S.L."/>
            <person name="Johannesson H."/>
        </authorList>
    </citation>
    <scope>NUCLEOTIDE SEQUENCE</scope>
    <source>
        <strain evidence="6">03SP1</strain>
    </source>
</reference>
<dbReference type="GO" id="GO:0005737">
    <property type="term" value="C:cytoplasm"/>
    <property type="evidence" value="ECO:0007669"/>
    <property type="project" value="TreeGrafter"/>
</dbReference>
<dbReference type="RefSeq" id="XP_043008693.1">
    <property type="nucleotide sequence ID" value="XM_043153409.1"/>
</dbReference>
<name>A0A9P7US99_9AGAR</name>
<feature type="region of interest" description="Disordered" evidence="4">
    <location>
        <begin position="119"/>
        <end position="144"/>
    </location>
</feature>
<dbReference type="OrthoDB" id="431929at2759"/>
<dbReference type="Gene3D" id="4.10.1110.10">
    <property type="entry name" value="AN1-like Zinc finger"/>
    <property type="match status" value="2"/>
</dbReference>
<dbReference type="EMBL" id="CM032185">
    <property type="protein sequence ID" value="KAG7092223.1"/>
    <property type="molecule type" value="Genomic_DNA"/>
</dbReference>
<keyword evidence="7" id="KW-1185">Reference proteome</keyword>
<dbReference type="Proteomes" id="UP001049176">
    <property type="component" value="Chromosome 5"/>
</dbReference>
<comment type="caution">
    <text evidence="6">The sequence shown here is derived from an EMBL/GenBank/DDBJ whole genome shotgun (WGS) entry which is preliminary data.</text>
</comment>
<organism evidence="6 7">
    <name type="scientific">Marasmius oreades</name>
    <name type="common">fairy-ring Marasmius</name>
    <dbReference type="NCBI Taxonomy" id="181124"/>
    <lineage>
        <taxon>Eukaryota</taxon>
        <taxon>Fungi</taxon>
        <taxon>Dikarya</taxon>
        <taxon>Basidiomycota</taxon>
        <taxon>Agaricomycotina</taxon>
        <taxon>Agaricomycetes</taxon>
        <taxon>Agaricomycetidae</taxon>
        <taxon>Agaricales</taxon>
        <taxon>Marasmiineae</taxon>
        <taxon>Marasmiaceae</taxon>
        <taxon>Marasmius</taxon>
    </lineage>
</organism>
<feature type="domain" description="AN1-type" evidence="5">
    <location>
        <begin position="60"/>
        <end position="104"/>
    </location>
</feature>
<dbReference type="SUPFAM" id="SSF118310">
    <property type="entry name" value="AN1-like Zinc finger"/>
    <property type="match status" value="2"/>
</dbReference>
<dbReference type="KEGG" id="more:E1B28_008590"/>
<evidence type="ECO:0000313" key="7">
    <source>
        <dbReference type="Proteomes" id="UP001049176"/>
    </source>
</evidence>
<feature type="domain" description="AN1-type" evidence="5">
    <location>
        <begin position="11"/>
        <end position="47"/>
    </location>
</feature>
<accession>A0A9P7US99</accession>
<feature type="compositionally biased region" description="Low complexity" evidence="4">
    <location>
        <begin position="121"/>
        <end position="133"/>
    </location>
</feature>
<dbReference type="SMART" id="SM00154">
    <property type="entry name" value="ZnF_AN1"/>
    <property type="match status" value="2"/>
</dbReference>
<gene>
    <name evidence="6" type="ORF">E1B28_008590</name>
</gene>
<dbReference type="InterPro" id="IPR035896">
    <property type="entry name" value="AN1-like_Znf"/>
</dbReference>
<evidence type="ECO:0000256" key="3">
    <source>
        <dbReference type="ARBA" id="ARBA00022833"/>
    </source>
</evidence>
<keyword evidence="2" id="KW-0863">Zinc-finger</keyword>
<evidence type="ECO:0000259" key="5">
    <source>
        <dbReference type="SMART" id="SM00154"/>
    </source>
</evidence>
<dbReference type="Pfam" id="PF01428">
    <property type="entry name" value="zf-AN1"/>
    <property type="match status" value="1"/>
</dbReference>
<protein>
    <recommendedName>
        <fullName evidence="5">AN1-type domain-containing protein</fullName>
    </recommendedName>
</protein>
<evidence type="ECO:0000256" key="1">
    <source>
        <dbReference type="ARBA" id="ARBA00022723"/>
    </source>
</evidence>